<feature type="compositionally biased region" description="Low complexity" evidence="7">
    <location>
        <begin position="68"/>
        <end position="79"/>
    </location>
</feature>
<protein>
    <submittedName>
        <fullName evidence="9">M23 family metallopeptidase</fullName>
        <ecNumber evidence="9">3.4.24.-</ecNumber>
    </submittedName>
</protein>
<keyword evidence="5" id="KW-0862">Zinc</keyword>
<keyword evidence="6" id="KW-0482">Metalloprotease</keyword>
<proteinExistence type="predicted"/>
<dbReference type="InterPro" id="IPR050570">
    <property type="entry name" value="Cell_wall_metabolism_enzyme"/>
</dbReference>
<evidence type="ECO:0000313" key="9">
    <source>
        <dbReference type="EMBL" id="MFD0738364.1"/>
    </source>
</evidence>
<accession>A0ABW2YLJ9</accession>
<keyword evidence="10" id="KW-1185">Reference proteome</keyword>
<dbReference type="RefSeq" id="WP_386811291.1">
    <property type="nucleotide sequence ID" value="NZ_JBHTIH010000002.1"/>
</dbReference>
<keyword evidence="2" id="KW-0645">Protease</keyword>
<feature type="domain" description="M23ase beta-sheet core" evidence="8">
    <location>
        <begin position="110"/>
        <end position="214"/>
    </location>
</feature>
<sequence>MKSVLLVLIGLLVGANAVYFWMSRRGAVPVSTPPGVTSADTRPTPTVATVVPPAAMPHAQALPPTPSAPSALPATTQPTSTPTGLLLPVQGIKAAQLSDTFNDLRGGTRIHEALDIMAPTGTPVLATADGPLVKLFTSVPGGLTAYQFDPTSTYAYYYAHLDRYAPGIAEGQVLKRGQLIGYVGSTGNADPASPHLHFAVFLLGPEKQWWKGTPINPYPLLR</sequence>
<evidence type="ECO:0000313" key="10">
    <source>
        <dbReference type="Proteomes" id="UP001597090"/>
    </source>
</evidence>
<evidence type="ECO:0000256" key="1">
    <source>
        <dbReference type="ARBA" id="ARBA00001947"/>
    </source>
</evidence>
<evidence type="ECO:0000256" key="3">
    <source>
        <dbReference type="ARBA" id="ARBA00022723"/>
    </source>
</evidence>
<evidence type="ECO:0000256" key="2">
    <source>
        <dbReference type="ARBA" id="ARBA00022670"/>
    </source>
</evidence>
<reference evidence="10" key="1">
    <citation type="journal article" date="2019" name="Int. J. Syst. Evol. Microbiol.">
        <title>The Global Catalogue of Microorganisms (GCM) 10K type strain sequencing project: providing services to taxonomists for standard genome sequencing and annotation.</title>
        <authorList>
            <consortium name="The Broad Institute Genomics Platform"/>
            <consortium name="The Broad Institute Genome Sequencing Center for Infectious Disease"/>
            <person name="Wu L."/>
            <person name="Ma J."/>
        </authorList>
    </citation>
    <scope>NUCLEOTIDE SEQUENCE [LARGE SCALE GENOMIC DNA]</scope>
    <source>
        <strain evidence="10">CCUG 55491</strain>
    </source>
</reference>
<gene>
    <name evidence="9" type="ORF">ACFQZQ_03570</name>
</gene>
<evidence type="ECO:0000256" key="7">
    <source>
        <dbReference type="SAM" id="MobiDB-lite"/>
    </source>
</evidence>
<evidence type="ECO:0000256" key="4">
    <source>
        <dbReference type="ARBA" id="ARBA00022801"/>
    </source>
</evidence>
<dbReference type="Pfam" id="PF01551">
    <property type="entry name" value="Peptidase_M23"/>
    <property type="match status" value="1"/>
</dbReference>
<name>A0ABW2YLJ9_9GAMM</name>
<feature type="region of interest" description="Disordered" evidence="7">
    <location>
        <begin position="60"/>
        <end position="79"/>
    </location>
</feature>
<comment type="cofactor">
    <cofactor evidence="1">
        <name>Zn(2+)</name>
        <dbReference type="ChEBI" id="CHEBI:29105"/>
    </cofactor>
</comment>
<dbReference type="PANTHER" id="PTHR21666:SF288">
    <property type="entry name" value="CELL DIVISION PROTEIN YTFB"/>
    <property type="match status" value="1"/>
</dbReference>
<evidence type="ECO:0000256" key="6">
    <source>
        <dbReference type="ARBA" id="ARBA00023049"/>
    </source>
</evidence>
<comment type="caution">
    <text evidence="9">The sequence shown here is derived from an EMBL/GenBank/DDBJ whole genome shotgun (WGS) entry which is preliminary data.</text>
</comment>
<dbReference type="GO" id="GO:0016787">
    <property type="term" value="F:hydrolase activity"/>
    <property type="evidence" value="ECO:0007669"/>
    <property type="project" value="UniProtKB-KW"/>
</dbReference>
<dbReference type="Proteomes" id="UP001597090">
    <property type="component" value="Unassembled WGS sequence"/>
</dbReference>
<keyword evidence="4 9" id="KW-0378">Hydrolase</keyword>
<organism evidence="9 10">
    <name type="scientific">Lysobacter koreensis</name>
    <dbReference type="NCBI Taxonomy" id="266122"/>
    <lineage>
        <taxon>Bacteria</taxon>
        <taxon>Pseudomonadati</taxon>
        <taxon>Pseudomonadota</taxon>
        <taxon>Gammaproteobacteria</taxon>
        <taxon>Lysobacterales</taxon>
        <taxon>Lysobacteraceae</taxon>
        <taxon>Lysobacter</taxon>
    </lineage>
</organism>
<dbReference type="EMBL" id="JBHTIH010000002">
    <property type="protein sequence ID" value="MFD0738364.1"/>
    <property type="molecule type" value="Genomic_DNA"/>
</dbReference>
<evidence type="ECO:0000256" key="5">
    <source>
        <dbReference type="ARBA" id="ARBA00022833"/>
    </source>
</evidence>
<evidence type="ECO:0000259" key="8">
    <source>
        <dbReference type="Pfam" id="PF01551"/>
    </source>
</evidence>
<dbReference type="InterPro" id="IPR011055">
    <property type="entry name" value="Dup_hybrid_motif"/>
</dbReference>
<dbReference type="SUPFAM" id="SSF51261">
    <property type="entry name" value="Duplicated hybrid motif"/>
    <property type="match status" value="1"/>
</dbReference>
<dbReference type="EC" id="3.4.24.-" evidence="9"/>
<dbReference type="Gene3D" id="2.70.70.10">
    <property type="entry name" value="Glucose Permease (Domain IIA)"/>
    <property type="match status" value="1"/>
</dbReference>
<dbReference type="InterPro" id="IPR016047">
    <property type="entry name" value="M23ase_b-sheet_dom"/>
</dbReference>
<keyword evidence="3" id="KW-0479">Metal-binding</keyword>
<dbReference type="CDD" id="cd12797">
    <property type="entry name" value="M23_peptidase"/>
    <property type="match status" value="1"/>
</dbReference>
<dbReference type="PANTHER" id="PTHR21666">
    <property type="entry name" value="PEPTIDASE-RELATED"/>
    <property type="match status" value="1"/>
</dbReference>